<keyword evidence="3 6" id="KW-0812">Transmembrane</keyword>
<comment type="subcellular location">
    <subcellularLocation>
        <location evidence="6">Cell membrane</location>
        <topology evidence="6">Multi-pass membrane protein</topology>
    </subcellularLocation>
    <subcellularLocation>
        <location evidence="1">Membrane</location>
        <topology evidence="1">Multi-pass membrane protein</topology>
    </subcellularLocation>
</comment>
<dbReference type="InterPro" id="IPR051598">
    <property type="entry name" value="TSUP/Inactive_protease-like"/>
</dbReference>
<evidence type="ECO:0000256" key="1">
    <source>
        <dbReference type="ARBA" id="ARBA00004141"/>
    </source>
</evidence>
<dbReference type="AlphaFoldDB" id="A0A2T2XG13"/>
<comment type="similarity">
    <text evidence="2 6">Belongs to the 4-toluene sulfonate uptake permease (TSUP) (TC 2.A.102) family.</text>
</comment>
<keyword evidence="4 6" id="KW-1133">Transmembrane helix</keyword>
<organism evidence="7 8">
    <name type="scientific">Sulfobacillus benefaciens</name>
    <dbReference type="NCBI Taxonomy" id="453960"/>
    <lineage>
        <taxon>Bacteria</taxon>
        <taxon>Bacillati</taxon>
        <taxon>Bacillota</taxon>
        <taxon>Clostridia</taxon>
        <taxon>Eubacteriales</taxon>
        <taxon>Clostridiales Family XVII. Incertae Sedis</taxon>
        <taxon>Sulfobacillus</taxon>
    </lineage>
</organism>
<dbReference type="GO" id="GO:0005886">
    <property type="term" value="C:plasma membrane"/>
    <property type="evidence" value="ECO:0007669"/>
    <property type="project" value="UniProtKB-SubCell"/>
</dbReference>
<accession>A0A2T2XG13</accession>
<evidence type="ECO:0000256" key="6">
    <source>
        <dbReference type="RuleBase" id="RU363041"/>
    </source>
</evidence>
<evidence type="ECO:0000313" key="7">
    <source>
        <dbReference type="EMBL" id="PSR33443.1"/>
    </source>
</evidence>
<proteinExistence type="inferred from homology"/>
<dbReference type="InterPro" id="IPR002781">
    <property type="entry name" value="TM_pro_TauE-like"/>
</dbReference>
<comment type="caution">
    <text evidence="7">The sequence shown here is derived from an EMBL/GenBank/DDBJ whole genome shotgun (WGS) entry which is preliminary data.</text>
</comment>
<sequence length="260" mass="27117">MTSLQIVLAVFSGLIVGFSLGLIGGGGSILAVPLLMYLVGLNRPHLVIGTTALAVSINAYLNLYPHWRAGHVKWKAAIVFAIPGILGDFVGSTVGKLVNGKDLLFLFALLMLVVAVLMLRPGKGGTGQGYQWSAKDYKKVVPAGFVVGLVSGFFGIGGGFLIVPGLVFSTGMPLIMAIGSSLFSVGTFGLTTAINYALSGLVAWMVVVEYVGGGLLGGFLGARLATRLSGQKRVLNYVFSGIIVIVALYMLDLNISALHL</sequence>
<evidence type="ECO:0000256" key="3">
    <source>
        <dbReference type="ARBA" id="ARBA00022692"/>
    </source>
</evidence>
<dbReference type="Pfam" id="PF01925">
    <property type="entry name" value="TauE"/>
    <property type="match status" value="1"/>
</dbReference>
<dbReference type="EMBL" id="PXYW01000020">
    <property type="protein sequence ID" value="PSR33443.1"/>
    <property type="molecule type" value="Genomic_DNA"/>
</dbReference>
<evidence type="ECO:0000313" key="8">
    <source>
        <dbReference type="Proteomes" id="UP000242972"/>
    </source>
</evidence>
<feature type="transmembrane region" description="Helical" evidence="6">
    <location>
        <begin position="103"/>
        <end position="120"/>
    </location>
</feature>
<evidence type="ECO:0000256" key="2">
    <source>
        <dbReference type="ARBA" id="ARBA00009142"/>
    </source>
</evidence>
<keyword evidence="5 6" id="KW-0472">Membrane</keyword>
<dbReference type="PANTHER" id="PTHR43701">
    <property type="entry name" value="MEMBRANE TRANSPORTER PROTEIN MJ0441-RELATED"/>
    <property type="match status" value="1"/>
</dbReference>
<feature type="transmembrane region" description="Helical" evidence="6">
    <location>
        <begin position="174"/>
        <end position="196"/>
    </location>
</feature>
<evidence type="ECO:0000256" key="5">
    <source>
        <dbReference type="ARBA" id="ARBA00023136"/>
    </source>
</evidence>
<dbReference type="PANTHER" id="PTHR43701:SF2">
    <property type="entry name" value="MEMBRANE TRANSPORTER PROTEIN YJNA-RELATED"/>
    <property type="match status" value="1"/>
</dbReference>
<feature type="transmembrane region" description="Helical" evidence="6">
    <location>
        <begin position="140"/>
        <end position="162"/>
    </location>
</feature>
<feature type="transmembrane region" description="Helical" evidence="6">
    <location>
        <begin position="6"/>
        <end position="39"/>
    </location>
</feature>
<protein>
    <recommendedName>
        <fullName evidence="6">Probable membrane transporter protein</fullName>
    </recommendedName>
</protein>
<keyword evidence="6" id="KW-1003">Cell membrane</keyword>
<reference evidence="7 8" key="1">
    <citation type="journal article" date="2014" name="BMC Genomics">
        <title>Comparison of environmental and isolate Sulfobacillus genomes reveals diverse carbon, sulfur, nitrogen, and hydrogen metabolisms.</title>
        <authorList>
            <person name="Justice N.B."/>
            <person name="Norman A."/>
            <person name="Brown C.T."/>
            <person name="Singh A."/>
            <person name="Thomas B.C."/>
            <person name="Banfield J.F."/>
        </authorList>
    </citation>
    <scope>NUCLEOTIDE SEQUENCE [LARGE SCALE GENOMIC DNA]</scope>
    <source>
        <strain evidence="7">AMDSBA4</strain>
    </source>
</reference>
<feature type="transmembrane region" description="Helical" evidence="6">
    <location>
        <begin position="234"/>
        <end position="251"/>
    </location>
</feature>
<name>A0A2T2XG13_9FIRM</name>
<feature type="transmembrane region" description="Helical" evidence="6">
    <location>
        <begin position="73"/>
        <end position="91"/>
    </location>
</feature>
<dbReference type="Proteomes" id="UP000242972">
    <property type="component" value="Unassembled WGS sequence"/>
</dbReference>
<gene>
    <name evidence="7" type="ORF">C7B46_09780</name>
</gene>
<evidence type="ECO:0000256" key="4">
    <source>
        <dbReference type="ARBA" id="ARBA00022989"/>
    </source>
</evidence>
<feature type="transmembrane region" description="Helical" evidence="6">
    <location>
        <begin position="202"/>
        <end position="222"/>
    </location>
</feature>
<feature type="transmembrane region" description="Helical" evidence="6">
    <location>
        <begin position="46"/>
        <end position="67"/>
    </location>
</feature>